<sequence>MKFNYVNLNKEKKVIDLPISEKIFNKTKSLVKGSDLMDMDYWLIWDLRDYFFDKMILDSFRKEINSFCKRIQLADFDYEKNAGPEDVKVVQMYYHVYIWDQIFIACEPEGSFHKESLVQDRLELDLEFELNELEHVLLQLLDALEVDYSEFKEEEDISTSELGIDTLVENLLRECWSKTKEETNSKIVGTLFEATGLGSTGDLDTDEVIGESEELIIEFFKKRNIKT</sequence>
<keyword evidence="2" id="KW-1185">Reference proteome</keyword>
<evidence type="ECO:0000313" key="1">
    <source>
        <dbReference type="EMBL" id="SNR16088.1"/>
    </source>
</evidence>
<dbReference type="RefSeq" id="WP_095072373.1">
    <property type="nucleotide sequence ID" value="NZ_LT899436.1"/>
</dbReference>
<name>A0A238UBY9_9FLAO</name>
<protein>
    <submittedName>
        <fullName evidence="1">Uncharacterized protein</fullName>
    </submittedName>
</protein>
<reference evidence="1 2" key="1">
    <citation type="submission" date="2017-07" db="EMBL/GenBank/DDBJ databases">
        <authorList>
            <person name="Sun Z.S."/>
            <person name="Albrecht U."/>
            <person name="Echele G."/>
            <person name="Lee C.C."/>
        </authorList>
    </citation>
    <scope>NUCLEOTIDE SEQUENCE [LARGE SCALE GENOMIC DNA]</scope>
    <source>
        <strain evidence="2">type strain: KCTC 22618</strain>
    </source>
</reference>
<gene>
    <name evidence="1" type="ORF">TJEJU_2403</name>
</gene>
<dbReference type="OrthoDB" id="1242456at2"/>
<dbReference type="KEGG" id="tje:TJEJU_2403"/>
<dbReference type="EMBL" id="LT899436">
    <property type="protein sequence ID" value="SNR16088.1"/>
    <property type="molecule type" value="Genomic_DNA"/>
</dbReference>
<proteinExistence type="predicted"/>
<accession>A0A238UBY9</accession>
<evidence type="ECO:0000313" key="2">
    <source>
        <dbReference type="Proteomes" id="UP000215214"/>
    </source>
</evidence>
<organism evidence="1 2">
    <name type="scientific">Tenacibaculum jejuense</name>
    <dbReference type="NCBI Taxonomy" id="584609"/>
    <lineage>
        <taxon>Bacteria</taxon>
        <taxon>Pseudomonadati</taxon>
        <taxon>Bacteroidota</taxon>
        <taxon>Flavobacteriia</taxon>
        <taxon>Flavobacteriales</taxon>
        <taxon>Flavobacteriaceae</taxon>
        <taxon>Tenacibaculum</taxon>
    </lineage>
</organism>
<dbReference type="Proteomes" id="UP000215214">
    <property type="component" value="Chromosome TJEJU"/>
</dbReference>
<dbReference type="AlphaFoldDB" id="A0A238UBY9"/>